<sequence length="350" mass="39609">MNILILGIGGPTPRSITKRLRKLYPEAKLVGTDIEPKAIGFYMCDLLDKSILIPRANSSDYFEVIKSIIREENIDLAFVQPEQEVKTWGEYYNRHGSYPCPTIIPPIEHVNALMDKAAMSDLFEGTDFIPDTIRMTPQNPKFSEIQEKIGYPCWIRASVGSGGLGSLKLSRKEELEAWLFIHKDVPEFTISEFLNGRHLANQMLYVKGSCVRNAGLHCAEYVMSDIAPSKVTGNTSYGLLLNEKKLLEKCELVMKVVQDRTGAEANGVYSFDFKEDIDGNLKVTEINIRHMAYTGIMAECGFDLIKDTVDVLKGGFTMPENSFHFFDKEYVFLRDVDIEPIILEKKDLLK</sequence>
<keyword evidence="1" id="KW-0067">ATP-binding</keyword>
<evidence type="ECO:0000313" key="3">
    <source>
        <dbReference type="EMBL" id="KAB1063553.1"/>
    </source>
</evidence>
<dbReference type="RefSeq" id="WP_151169121.1">
    <property type="nucleotide sequence ID" value="NZ_WACR01000008.1"/>
</dbReference>
<organism evidence="3 4">
    <name type="scientific">Salibacter halophilus</name>
    <dbReference type="NCBI Taxonomy" id="1803916"/>
    <lineage>
        <taxon>Bacteria</taxon>
        <taxon>Pseudomonadati</taxon>
        <taxon>Bacteroidota</taxon>
        <taxon>Flavobacteriia</taxon>
        <taxon>Flavobacteriales</taxon>
        <taxon>Salibacteraceae</taxon>
        <taxon>Salibacter</taxon>
    </lineage>
</organism>
<feature type="domain" description="ATP-grasp" evidence="2">
    <location>
        <begin position="120"/>
        <end position="313"/>
    </location>
</feature>
<comment type="caution">
    <text evidence="3">The sequence shown here is derived from an EMBL/GenBank/DDBJ whole genome shotgun (WGS) entry which is preliminary data.</text>
</comment>
<dbReference type="PROSITE" id="PS50975">
    <property type="entry name" value="ATP_GRASP"/>
    <property type="match status" value="1"/>
</dbReference>
<reference evidence="3 4" key="1">
    <citation type="submission" date="2019-09" db="EMBL/GenBank/DDBJ databases">
        <title>Genomes of Cryomorphaceae.</title>
        <authorList>
            <person name="Bowman J.P."/>
        </authorList>
    </citation>
    <scope>NUCLEOTIDE SEQUENCE [LARGE SCALE GENOMIC DNA]</scope>
    <source>
        <strain evidence="3 4">KCTC 52047</strain>
    </source>
</reference>
<name>A0A6N6M5S8_9FLAO</name>
<dbReference type="GO" id="GO:0005524">
    <property type="term" value="F:ATP binding"/>
    <property type="evidence" value="ECO:0007669"/>
    <property type="project" value="UniProtKB-UniRule"/>
</dbReference>
<dbReference type="Gene3D" id="3.40.50.20">
    <property type="match status" value="1"/>
</dbReference>
<gene>
    <name evidence="3" type="ORF">F3059_10835</name>
</gene>
<evidence type="ECO:0000256" key="1">
    <source>
        <dbReference type="PROSITE-ProRule" id="PRU00409"/>
    </source>
</evidence>
<dbReference type="SUPFAM" id="SSF56059">
    <property type="entry name" value="Glutathione synthetase ATP-binding domain-like"/>
    <property type="match status" value="1"/>
</dbReference>
<keyword evidence="1" id="KW-0547">Nucleotide-binding</keyword>
<evidence type="ECO:0000313" key="4">
    <source>
        <dbReference type="Proteomes" id="UP000435357"/>
    </source>
</evidence>
<dbReference type="Gene3D" id="3.30.470.20">
    <property type="entry name" value="ATP-grasp fold, B domain"/>
    <property type="match status" value="1"/>
</dbReference>
<dbReference type="EMBL" id="WACR01000008">
    <property type="protein sequence ID" value="KAB1063553.1"/>
    <property type="molecule type" value="Genomic_DNA"/>
</dbReference>
<dbReference type="OrthoDB" id="9803907at2"/>
<dbReference type="GO" id="GO:0046872">
    <property type="term" value="F:metal ion binding"/>
    <property type="evidence" value="ECO:0007669"/>
    <property type="project" value="InterPro"/>
</dbReference>
<keyword evidence="4" id="KW-1185">Reference proteome</keyword>
<dbReference type="AlphaFoldDB" id="A0A6N6M5S8"/>
<dbReference type="InterPro" id="IPR011761">
    <property type="entry name" value="ATP-grasp"/>
</dbReference>
<accession>A0A6N6M5S8</accession>
<protein>
    <recommendedName>
        <fullName evidence="2">ATP-grasp domain-containing protein</fullName>
    </recommendedName>
</protein>
<dbReference type="Proteomes" id="UP000435357">
    <property type="component" value="Unassembled WGS sequence"/>
</dbReference>
<dbReference type="Pfam" id="PF02786">
    <property type="entry name" value="CPSase_L_D2"/>
    <property type="match status" value="1"/>
</dbReference>
<proteinExistence type="predicted"/>
<evidence type="ECO:0000259" key="2">
    <source>
        <dbReference type="PROSITE" id="PS50975"/>
    </source>
</evidence>
<dbReference type="InterPro" id="IPR005479">
    <property type="entry name" value="CPAse_ATP-bd"/>
</dbReference>